<reference evidence="1 2" key="1">
    <citation type="submission" date="2016-10" db="EMBL/GenBank/DDBJ databases">
        <authorList>
            <person name="de Groot N.N."/>
        </authorList>
    </citation>
    <scope>NUCLEOTIDE SEQUENCE [LARGE SCALE GENOMIC DNA]</scope>
    <source>
        <strain evidence="1 2">DSM 44468</strain>
    </source>
</reference>
<dbReference type="Proteomes" id="UP000199025">
    <property type="component" value="Unassembled WGS sequence"/>
</dbReference>
<accession>A0A1I3XHH6</accession>
<sequence length="213" mass="22948">MRLLRPAFDALAHVRHARAFHPDGVLADGTFTPVRRGSWPLPDGPVEVRARLSKGVGVPRGFRDVLGLAVRIPLETGPWDLTFSTIGPFGRVVPFPSAGWCEAPFSSLAPYRVDGGLRWLLAQAAGGQPDVDASLRAARRLVRGGGFELVVAEAQATGVPRPIAQLRLHTVCDDAEKPAFDPMLHHPPGVTLYPDWLAKARELAYAGSRAGRS</sequence>
<dbReference type="RefSeq" id="WP_091511434.1">
    <property type="nucleotide sequence ID" value="NZ_CBDQZW010000038.1"/>
</dbReference>
<name>A0A1I3XHH6_9PSEU</name>
<dbReference type="InterPro" id="IPR020835">
    <property type="entry name" value="Catalase_sf"/>
</dbReference>
<keyword evidence="2" id="KW-1185">Reference proteome</keyword>
<evidence type="ECO:0000313" key="1">
    <source>
        <dbReference type="EMBL" id="SFK18952.1"/>
    </source>
</evidence>
<evidence type="ECO:0008006" key="3">
    <source>
        <dbReference type="Google" id="ProtNLM"/>
    </source>
</evidence>
<gene>
    <name evidence="1" type="ORF">SAMN05421835_115102</name>
</gene>
<dbReference type="SUPFAM" id="SSF56634">
    <property type="entry name" value="Heme-dependent catalase-like"/>
    <property type="match status" value="1"/>
</dbReference>
<protein>
    <recommendedName>
        <fullName evidence="3">Phosphodiesterase</fullName>
    </recommendedName>
</protein>
<proteinExistence type="predicted"/>
<organism evidence="1 2">
    <name type="scientific">Amycolatopsis sacchari</name>
    <dbReference type="NCBI Taxonomy" id="115433"/>
    <lineage>
        <taxon>Bacteria</taxon>
        <taxon>Bacillati</taxon>
        <taxon>Actinomycetota</taxon>
        <taxon>Actinomycetes</taxon>
        <taxon>Pseudonocardiales</taxon>
        <taxon>Pseudonocardiaceae</taxon>
        <taxon>Amycolatopsis</taxon>
    </lineage>
</organism>
<dbReference type="OrthoDB" id="3368165at2"/>
<dbReference type="STRING" id="115433.SAMN05421835_115102"/>
<dbReference type="EMBL" id="FORP01000015">
    <property type="protein sequence ID" value="SFK18952.1"/>
    <property type="molecule type" value="Genomic_DNA"/>
</dbReference>
<dbReference type="AlphaFoldDB" id="A0A1I3XHH6"/>
<dbReference type="GO" id="GO:0020037">
    <property type="term" value="F:heme binding"/>
    <property type="evidence" value="ECO:0007669"/>
    <property type="project" value="InterPro"/>
</dbReference>
<evidence type="ECO:0000313" key="2">
    <source>
        <dbReference type="Proteomes" id="UP000199025"/>
    </source>
</evidence>